<accession>A0A0L7KS34</accession>
<dbReference type="Gene3D" id="1.10.287.70">
    <property type="match status" value="3"/>
</dbReference>
<feature type="compositionally biased region" description="Basic residues" evidence="18">
    <location>
        <begin position="89"/>
        <end position="99"/>
    </location>
</feature>
<keyword evidence="15 17" id="KW-0739">Sodium transport</keyword>
<evidence type="ECO:0000313" key="21">
    <source>
        <dbReference type="EMBL" id="KOB66083.1"/>
    </source>
</evidence>
<dbReference type="FunFam" id="1.10.287.70:FF:000370">
    <property type="entry name" value="Sodium channel protein 60E"/>
    <property type="match status" value="1"/>
</dbReference>
<comment type="function">
    <text evidence="17">Mediates the voltage-dependent sodium ion permeability of excitable membranes. Assuming opened or closed conformations in response to the voltage difference across the membrane, the protein forms a sodium-selective channel through which Na(+) ions may pass in accordance with their electrochemical gradient.</text>
</comment>
<keyword evidence="2 17" id="KW-0813">Transport</keyword>
<feature type="compositionally biased region" description="Basic and acidic residues" evidence="18">
    <location>
        <begin position="15"/>
        <end position="24"/>
    </location>
</feature>
<dbReference type="InterPro" id="IPR031649">
    <property type="entry name" value="GPHH_dom"/>
</dbReference>
<dbReference type="FunFam" id="1.20.120.350:FF:000019">
    <property type="entry name" value="Sodium channel protein"/>
    <property type="match status" value="1"/>
</dbReference>
<dbReference type="SUPFAM" id="SSF81324">
    <property type="entry name" value="Voltage-gated potassium channels"/>
    <property type="match status" value="3"/>
</dbReference>
<dbReference type="Gene3D" id="1.10.238.10">
    <property type="entry name" value="EF-hand"/>
    <property type="match status" value="1"/>
</dbReference>
<dbReference type="InterPro" id="IPR005821">
    <property type="entry name" value="Ion_trans_dom"/>
</dbReference>
<feature type="non-terminal residue" evidence="21">
    <location>
        <position position="1"/>
    </location>
</feature>
<dbReference type="PANTHER" id="PTHR10037">
    <property type="entry name" value="VOLTAGE-GATED CATION CHANNEL CALCIUM AND SODIUM"/>
    <property type="match status" value="1"/>
</dbReference>
<dbReference type="Gene3D" id="1.20.120.350">
    <property type="entry name" value="Voltage-gated potassium channels. Chain C"/>
    <property type="match status" value="3"/>
</dbReference>
<evidence type="ECO:0000256" key="10">
    <source>
        <dbReference type="ARBA" id="ARBA00023053"/>
    </source>
</evidence>
<dbReference type="FunFam" id="1.20.120.350:FF:000039">
    <property type="entry name" value="Sodium channel protein"/>
    <property type="match status" value="1"/>
</dbReference>
<keyword evidence="14" id="KW-0325">Glycoprotein</keyword>
<evidence type="ECO:0000256" key="11">
    <source>
        <dbReference type="ARBA" id="ARBA00023065"/>
    </source>
</evidence>
<evidence type="ECO:0000259" key="19">
    <source>
        <dbReference type="Pfam" id="PF00520"/>
    </source>
</evidence>
<feature type="transmembrane region" description="Helical" evidence="17">
    <location>
        <begin position="408"/>
        <end position="433"/>
    </location>
</feature>
<keyword evidence="4" id="KW-1003">Cell membrane</keyword>
<dbReference type="GO" id="GO:0022843">
    <property type="term" value="F:voltage-gated monoatomic cation channel activity"/>
    <property type="evidence" value="ECO:0007669"/>
    <property type="project" value="UniProtKB-ARBA"/>
</dbReference>
<gene>
    <name evidence="21" type="ORF">OBRU01_21811</name>
</gene>
<keyword evidence="10 17" id="KW-0915">Sodium</keyword>
<keyword evidence="5" id="KW-0691">RNA editing</keyword>
<feature type="transmembrane region" description="Helical" evidence="17">
    <location>
        <begin position="211"/>
        <end position="229"/>
    </location>
</feature>
<dbReference type="GO" id="GO:0005248">
    <property type="term" value="F:voltage-gated sodium channel activity"/>
    <property type="evidence" value="ECO:0007669"/>
    <property type="project" value="InterPro"/>
</dbReference>
<evidence type="ECO:0000256" key="14">
    <source>
        <dbReference type="ARBA" id="ARBA00023180"/>
    </source>
</evidence>
<dbReference type="Pfam" id="PF16905">
    <property type="entry name" value="GPHH"/>
    <property type="match status" value="1"/>
</dbReference>
<dbReference type="CDD" id="cd13433">
    <property type="entry name" value="Na_channel_gate"/>
    <property type="match status" value="1"/>
</dbReference>
<feature type="compositionally biased region" description="Basic residues" evidence="18">
    <location>
        <begin position="1485"/>
        <end position="1496"/>
    </location>
</feature>
<keyword evidence="13" id="KW-1015">Disulfide bond</keyword>
<evidence type="ECO:0000256" key="9">
    <source>
        <dbReference type="ARBA" id="ARBA00022989"/>
    </source>
</evidence>
<keyword evidence="8 17" id="KW-0851">Voltage-gated channel</keyword>
<feature type="transmembrane region" description="Helical" evidence="17">
    <location>
        <begin position="1093"/>
        <end position="1114"/>
    </location>
</feature>
<keyword evidence="9 17" id="KW-1133">Transmembrane helix</keyword>
<dbReference type="FunFam" id="1.20.120.350:FF:000053">
    <property type="entry name" value="Sodium channel protein"/>
    <property type="match status" value="1"/>
</dbReference>
<comment type="caution">
    <text evidence="21">The sequence shown here is derived from an EMBL/GenBank/DDBJ whole genome shotgun (WGS) entry which is preliminary data.</text>
</comment>
<feature type="transmembrane region" description="Helical" evidence="17">
    <location>
        <begin position="752"/>
        <end position="770"/>
    </location>
</feature>
<dbReference type="FunFam" id="1.10.238.10:FF:000150">
    <property type="entry name" value="Sodium channel protein"/>
    <property type="match status" value="1"/>
</dbReference>
<feature type="domain" description="Voltage-dependent L-type calcium channel IQ-associated" evidence="20">
    <location>
        <begin position="1327"/>
        <end position="1367"/>
    </location>
</feature>
<evidence type="ECO:0000256" key="5">
    <source>
        <dbReference type="ARBA" id="ARBA00022495"/>
    </source>
</evidence>
<dbReference type="InterPro" id="IPR001696">
    <property type="entry name" value="Na_channel_asu"/>
</dbReference>
<comment type="subcellular location">
    <subcellularLocation>
        <location evidence="1 17">Cell membrane</location>
        <topology evidence="1 17">Multi-pass membrane protein</topology>
    </subcellularLocation>
</comment>
<proteinExistence type="inferred from homology"/>
<protein>
    <recommendedName>
        <fullName evidence="17">Sodium channel protein</fullName>
    </recommendedName>
</protein>
<evidence type="ECO:0000256" key="2">
    <source>
        <dbReference type="ARBA" id="ARBA00022448"/>
    </source>
</evidence>
<feature type="region of interest" description="Disordered" evidence="18">
    <location>
        <begin position="1485"/>
        <end position="1504"/>
    </location>
</feature>
<evidence type="ECO:0000256" key="16">
    <source>
        <dbReference type="ARBA" id="ARBA00023303"/>
    </source>
</evidence>
<evidence type="ECO:0000256" key="12">
    <source>
        <dbReference type="ARBA" id="ARBA00023136"/>
    </source>
</evidence>
<dbReference type="STRING" id="104452.A0A0L7KS34"/>
<feature type="domain" description="Ion transport" evidence="19">
    <location>
        <begin position="748"/>
        <end position="1014"/>
    </location>
</feature>
<evidence type="ECO:0000256" key="7">
    <source>
        <dbReference type="ARBA" id="ARBA00022737"/>
    </source>
</evidence>
<evidence type="ECO:0000259" key="20">
    <source>
        <dbReference type="Pfam" id="PF16905"/>
    </source>
</evidence>
<evidence type="ECO:0000256" key="17">
    <source>
        <dbReference type="RuleBase" id="RU361132"/>
    </source>
</evidence>
<keyword evidence="16 17" id="KW-0407">Ion channel</keyword>
<feature type="transmembrane region" description="Helical" evidence="17">
    <location>
        <begin position="981"/>
        <end position="1005"/>
    </location>
</feature>
<comment type="similarity">
    <text evidence="17">Belongs to the sodium channel (TC 1.A.1.10) family.</text>
</comment>
<feature type="region of interest" description="Disordered" evidence="18">
    <location>
        <begin position="629"/>
        <end position="650"/>
    </location>
</feature>
<dbReference type="Pfam" id="PF00520">
    <property type="entry name" value="Ion_trans"/>
    <property type="match status" value="3"/>
</dbReference>
<feature type="transmembrane region" description="Helical" evidence="17">
    <location>
        <begin position="782"/>
        <end position="803"/>
    </location>
</feature>
<feature type="compositionally biased region" description="Low complexity" evidence="18">
    <location>
        <begin position="65"/>
        <end position="83"/>
    </location>
</feature>
<feature type="non-terminal residue" evidence="21">
    <location>
        <position position="1631"/>
    </location>
</feature>
<dbReference type="FunFam" id="1.10.287.70:FF:000047">
    <property type="entry name" value="Sodium channel protein"/>
    <property type="match status" value="1"/>
</dbReference>
<feature type="region of interest" description="Disordered" evidence="18">
    <location>
        <begin position="1"/>
        <end position="117"/>
    </location>
</feature>
<dbReference type="GO" id="GO:0019228">
    <property type="term" value="P:neuronal action potential"/>
    <property type="evidence" value="ECO:0007669"/>
    <property type="project" value="TreeGrafter"/>
</dbReference>
<evidence type="ECO:0000256" key="1">
    <source>
        <dbReference type="ARBA" id="ARBA00004651"/>
    </source>
</evidence>
<evidence type="ECO:0000256" key="4">
    <source>
        <dbReference type="ARBA" id="ARBA00022475"/>
    </source>
</evidence>
<feature type="transmembrane region" description="Helical" evidence="17">
    <location>
        <begin position="1281"/>
        <end position="1305"/>
    </location>
</feature>
<keyword evidence="11 17" id="KW-0406">Ion transport</keyword>
<keyword evidence="3 17" id="KW-0894">Sodium channel</keyword>
<dbReference type="PRINTS" id="PR00170">
    <property type="entry name" value="NACHANNEL"/>
</dbReference>
<sequence>ESSLDDSGVVDDHDDGEHTSDDQAPHSAPHSVPHPHQPHPRRAQLLLPPAPPPPAPHPPAWMSHIPQIQQFPPIQQVQETQTEPEPKQKQKHKQKSSKGKKAEKQKSPDKPAVHERYPLNPDYLNQIVVLGADWPYKRAPDLPQAETTKINELSLLAATHKTHMGNYEHNCTYFTDELVDRNCECCVSCCIDYEGWLQFQNCLYGIVKDPLFELFITTCIILNTLFLALEHHGMSENVRSALDIGNKVFTSIFTLECILKVMAMSKDFFACGWNIFDLIIVSASLLDLIFELVDGLSVLRGLRLLRVLKLAQSWTTMKVLLSIIISTIGALGNLTFVLVIVIYIFAVIGMQLFSKSYTPDKFEPDPIPRWNFNDFFHSFMMIFRILCGEWIEPLWDCMRAEEETGAESCFFIFLPALVMGNFMVLNLFLALLLNSFNSEELKNKKEEVGEDSKLAKSFDRIRSIVRKKGFLISRSKETEKKSKLEELVNEFMVHQRVVNEKVTVPSEQRYSGSVQETILFPHDNVYSHSYQEALNRPISVGSDFAYPHLYQAGNNFNHGSQETLKDVRDLATEHKITSIREDSKENLEDASSPTEHVVTQRLLNQMSSGYHTQPSDSRDEYEHYEMAQLSSKTTPEKSRRQGIMDPPNILCKDGNKPGDEDLKHPWQTLVSYVDELTVGGRKNSQGQYMDAMGNFPGFGKQKEAKVPENCFPKQCYDLSSCWDTCIETKLGQRWMFLRTYILRYVDTPAFEWFILVLIFASSITLCFEDIHLEKNIPLKRILYWTNLGFCMIFIIEMFLKWIALGFFRYFTSFWTLLDFTIVFVSVFSLLIEENENLKVLRSLRTLRALRPLRAISRWQGMRIVVNALMYAIPSIFNVLLVCLVFWLIFSIMGVQFFGGKFFKCVDGEGELLPLEIVNDKWECYYNNFSWINSKISFDHVGIAYLALFQVATFEGWMEVMADAVDARGVDLQPAREANLYAYIYFVIFIVCGSFFTLNLFIGVIIDNFNMLKKRYEGGVLEMFLTESQKHYYTAMKKLGRKKPQKVIKRPRNQLLAMFYDLSNSRRFEIAIFVLIFLNMLTMGIEHYDQPHTIFFILEVSNAFFTTVFGLEAIVKIVGLRYHYFTVPWNVFDFLLVLASILGILMEDIMIDLPISPTLLRVVRVFRIGRILRLIKAAKGIRKLLFALVVSLPALFNIGALLALITFIYAIIGMSVFGHVKEQGALDDIVNFQTFGRSMQLLFRLMTSAGWNDVLESLMIQPPDCELGDHGSNGNCGSPLLAITYFTSFIIISYMIVINMYIAIILENFNQAHQEEEIGIVEDDLEMFYIRWSKYDPHATQFISFAQLSDFIASLDPPLGISKPNTVALVSFNLPIARGNKIHCLDILHSLVKHVLGHVEETDTFRQLQEQMDVKFKKQFPTRKELEIVSSTRIWKREDKAARTVQRAFREYVKRKNRSPSNEEESTKWSPGTGWGGKLSALLHVRRGSHASSRKSSRASDASDVSDLGGAWLNLPLLLLPGAANEQAASGSESAPPRRRSAYGLPIFLRHQDAMDEDGGPKRAGSLRLTSRRSSARRQTPPSHARTPSPHANNSEVSILVTEASPDAAPLPSAPPTVVRVLVHRESDEQPS</sequence>
<dbReference type="GO" id="GO:0001518">
    <property type="term" value="C:voltage-gated sodium channel complex"/>
    <property type="evidence" value="ECO:0007669"/>
    <property type="project" value="UniProtKB-UniRule"/>
</dbReference>
<feature type="transmembrane region" description="Helical" evidence="17">
    <location>
        <begin position="809"/>
        <end position="831"/>
    </location>
</feature>
<dbReference type="InterPro" id="IPR044564">
    <property type="entry name" value="Na_chnl_inactivation_gate"/>
</dbReference>
<feature type="compositionally biased region" description="Pro residues" evidence="18">
    <location>
        <begin position="48"/>
        <end position="59"/>
    </location>
</feature>
<evidence type="ECO:0000256" key="3">
    <source>
        <dbReference type="ARBA" id="ARBA00022461"/>
    </source>
</evidence>
<feature type="transmembrane region" description="Helical" evidence="17">
    <location>
        <begin position="863"/>
        <end position="889"/>
    </location>
</feature>
<keyword evidence="22" id="KW-1185">Reference proteome</keyword>
<feature type="transmembrane region" description="Helical" evidence="17">
    <location>
        <begin position="275"/>
        <end position="299"/>
    </location>
</feature>
<keyword evidence="12 17" id="KW-0472">Membrane</keyword>
<keyword evidence="7" id="KW-0677">Repeat</keyword>
<feature type="transmembrane region" description="Helical" evidence="17">
    <location>
        <begin position="319"/>
        <end position="350"/>
    </location>
</feature>
<dbReference type="PANTHER" id="PTHR10037:SF62">
    <property type="entry name" value="SODIUM CHANNEL PROTEIN 60E"/>
    <property type="match status" value="1"/>
</dbReference>
<reference evidence="21 22" key="1">
    <citation type="journal article" date="2015" name="Genome Biol. Evol.">
        <title>The genome of winter moth (Operophtera brumata) provides a genomic perspective on sexual dimorphism and phenology.</title>
        <authorList>
            <person name="Derks M.F."/>
            <person name="Smit S."/>
            <person name="Salis L."/>
            <person name="Schijlen E."/>
            <person name="Bossers A."/>
            <person name="Mateman C."/>
            <person name="Pijl A.S."/>
            <person name="de Ridder D."/>
            <person name="Groenen M.A."/>
            <person name="Visser M.E."/>
            <person name="Megens H.J."/>
        </authorList>
    </citation>
    <scope>NUCLEOTIDE SEQUENCE [LARGE SCALE GENOMIC DNA]</scope>
    <source>
        <strain evidence="21">WM2013NL</strain>
        <tissue evidence="21">Head and thorax</tissue>
    </source>
</reference>
<evidence type="ECO:0000256" key="18">
    <source>
        <dbReference type="SAM" id="MobiDB-lite"/>
    </source>
</evidence>
<keyword evidence="6 17" id="KW-0812">Transmembrane</keyword>
<dbReference type="PROSITE" id="PS50096">
    <property type="entry name" value="IQ"/>
    <property type="match status" value="1"/>
</dbReference>
<dbReference type="GO" id="GO:0086010">
    <property type="term" value="P:membrane depolarization during action potential"/>
    <property type="evidence" value="ECO:0007669"/>
    <property type="project" value="TreeGrafter"/>
</dbReference>
<feature type="region of interest" description="Disordered" evidence="18">
    <location>
        <begin position="1551"/>
        <end position="1615"/>
    </location>
</feature>
<feature type="transmembrane region" description="Helical" evidence="17">
    <location>
        <begin position="1183"/>
        <end position="1211"/>
    </location>
</feature>
<feature type="compositionally biased region" description="Basic and acidic residues" evidence="18">
    <location>
        <begin position="100"/>
        <end position="117"/>
    </location>
</feature>
<feature type="transmembrane region" description="Helical" evidence="17">
    <location>
        <begin position="1067"/>
        <end position="1087"/>
    </location>
</feature>
<dbReference type="EMBL" id="JTDY01006349">
    <property type="protein sequence ID" value="KOB66083.1"/>
    <property type="molecule type" value="Genomic_DNA"/>
</dbReference>
<evidence type="ECO:0000313" key="22">
    <source>
        <dbReference type="Proteomes" id="UP000037510"/>
    </source>
</evidence>
<evidence type="ECO:0000256" key="13">
    <source>
        <dbReference type="ARBA" id="ARBA00023157"/>
    </source>
</evidence>
<evidence type="ECO:0000256" key="8">
    <source>
        <dbReference type="ARBA" id="ARBA00022882"/>
    </source>
</evidence>
<evidence type="ECO:0000256" key="15">
    <source>
        <dbReference type="ARBA" id="ARBA00023201"/>
    </source>
</evidence>
<name>A0A0L7KS34_OPEBR</name>
<feature type="domain" description="Ion transport" evidence="19">
    <location>
        <begin position="1065"/>
        <end position="1315"/>
    </location>
</feature>
<comment type="caution">
    <text evidence="17">Lacks conserved residue(s) required for the propagation of feature annotation.</text>
</comment>
<dbReference type="Proteomes" id="UP000037510">
    <property type="component" value="Unassembled WGS sequence"/>
</dbReference>
<dbReference type="InterPro" id="IPR027359">
    <property type="entry name" value="Volt_channel_dom_sf"/>
</dbReference>
<organism evidence="21 22">
    <name type="scientific">Operophtera brumata</name>
    <name type="common">Winter moth</name>
    <name type="synonym">Phalaena brumata</name>
    <dbReference type="NCBI Taxonomy" id="104452"/>
    <lineage>
        <taxon>Eukaryota</taxon>
        <taxon>Metazoa</taxon>
        <taxon>Ecdysozoa</taxon>
        <taxon>Arthropoda</taxon>
        <taxon>Hexapoda</taxon>
        <taxon>Insecta</taxon>
        <taxon>Pterygota</taxon>
        <taxon>Neoptera</taxon>
        <taxon>Endopterygota</taxon>
        <taxon>Lepidoptera</taxon>
        <taxon>Glossata</taxon>
        <taxon>Ditrysia</taxon>
        <taxon>Geometroidea</taxon>
        <taxon>Geometridae</taxon>
        <taxon>Larentiinae</taxon>
        <taxon>Operophtera</taxon>
    </lineage>
</organism>
<feature type="domain" description="Ion transport" evidence="19">
    <location>
        <begin position="210"/>
        <end position="440"/>
    </location>
</feature>
<feature type="transmembrane region" description="Helical" evidence="17">
    <location>
        <begin position="1126"/>
        <end position="1144"/>
    </location>
</feature>
<dbReference type="InterPro" id="IPR043203">
    <property type="entry name" value="VGCC_Ca_Na"/>
</dbReference>
<evidence type="ECO:0000256" key="6">
    <source>
        <dbReference type="ARBA" id="ARBA00022692"/>
    </source>
</evidence>